<sequence>MHAVESTFRGVIRSKIKGDSCQIRVQLDVQKPLRRGIFSPTGVKVMADDDLPYSLALRVELNGEDLEAIDTVDISLDEESPNEDTGDSHTSEDKPMENKTEWIKKSSWKRLVSRGVVDKNK</sequence>
<evidence type="ECO:0000313" key="2">
    <source>
        <dbReference type="EMBL" id="MBA0837603.1"/>
    </source>
</evidence>
<gene>
    <name evidence="2" type="ORF">Goarm_009746</name>
</gene>
<feature type="compositionally biased region" description="Basic and acidic residues" evidence="1">
    <location>
        <begin position="86"/>
        <end position="102"/>
    </location>
</feature>
<feature type="non-terminal residue" evidence="2">
    <location>
        <position position="1"/>
    </location>
</feature>
<dbReference type="Proteomes" id="UP000593575">
    <property type="component" value="Unassembled WGS sequence"/>
</dbReference>
<evidence type="ECO:0000256" key="1">
    <source>
        <dbReference type="SAM" id="MobiDB-lite"/>
    </source>
</evidence>
<dbReference type="EMBL" id="JABFAE010000009">
    <property type="protein sequence ID" value="MBA0837603.1"/>
    <property type="molecule type" value="Genomic_DNA"/>
</dbReference>
<name>A0A7J9JTT6_9ROSI</name>
<organism evidence="2 3">
    <name type="scientific">Gossypium armourianum</name>
    <dbReference type="NCBI Taxonomy" id="34283"/>
    <lineage>
        <taxon>Eukaryota</taxon>
        <taxon>Viridiplantae</taxon>
        <taxon>Streptophyta</taxon>
        <taxon>Embryophyta</taxon>
        <taxon>Tracheophyta</taxon>
        <taxon>Spermatophyta</taxon>
        <taxon>Magnoliopsida</taxon>
        <taxon>eudicotyledons</taxon>
        <taxon>Gunneridae</taxon>
        <taxon>Pentapetalae</taxon>
        <taxon>rosids</taxon>
        <taxon>malvids</taxon>
        <taxon>Malvales</taxon>
        <taxon>Malvaceae</taxon>
        <taxon>Malvoideae</taxon>
        <taxon>Gossypium</taxon>
    </lineage>
</organism>
<comment type="caution">
    <text evidence="2">The sequence shown here is derived from an EMBL/GenBank/DDBJ whole genome shotgun (WGS) entry which is preliminary data.</text>
</comment>
<feature type="compositionally biased region" description="Acidic residues" evidence="1">
    <location>
        <begin position="72"/>
        <end position="85"/>
    </location>
</feature>
<keyword evidence="3" id="KW-1185">Reference proteome</keyword>
<accession>A0A7J9JTT6</accession>
<evidence type="ECO:0000313" key="3">
    <source>
        <dbReference type="Proteomes" id="UP000593575"/>
    </source>
</evidence>
<proteinExistence type="predicted"/>
<protein>
    <submittedName>
        <fullName evidence="2">Uncharacterized protein</fullName>
    </submittedName>
</protein>
<dbReference type="AlphaFoldDB" id="A0A7J9JTT6"/>
<feature type="region of interest" description="Disordered" evidence="1">
    <location>
        <begin position="72"/>
        <end position="102"/>
    </location>
</feature>
<reference evidence="2 3" key="1">
    <citation type="journal article" date="2019" name="Genome Biol. Evol.">
        <title>Insights into the evolution of the New World diploid cottons (Gossypium, subgenus Houzingenia) based on genome sequencing.</title>
        <authorList>
            <person name="Grover C.E."/>
            <person name="Arick M.A. 2nd"/>
            <person name="Thrash A."/>
            <person name="Conover J.L."/>
            <person name="Sanders W.S."/>
            <person name="Peterson D.G."/>
            <person name="Frelichowski J.E."/>
            <person name="Scheffler J.A."/>
            <person name="Scheffler B.E."/>
            <person name="Wendel J.F."/>
        </authorList>
    </citation>
    <scope>NUCLEOTIDE SEQUENCE [LARGE SCALE GENOMIC DNA]</scope>
    <source>
        <strain evidence="2">6</strain>
        <tissue evidence="2">Leaf</tissue>
    </source>
</reference>